<dbReference type="EMBL" id="JAHDVG010000466">
    <property type="protein sequence ID" value="KAH1182793.1"/>
    <property type="molecule type" value="Genomic_DNA"/>
</dbReference>
<feature type="non-terminal residue" evidence="1">
    <location>
        <position position="87"/>
    </location>
</feature>
<organism evidence="1 2">
    <name type="scientific">Mauremys mutica</name>
    <name type="common">yellowpond turtle</name>
    <dbReference type="NCBI Taxonomy" id="74926"/>
    <lineage>
        <taxon>Eukaryota</taxon>
        <taxon>Metazoa</taxon>
        <taxon>Chordata</taxon>
        <taxon>Craniata</taxon>
        <taxon>Vertebrata</taxon>
        <taxon>Euteleostomi</taxon>
        <taxon>Archelosauria</taxon>
        <taxon>Testudinata</taxon>
        <taxon>Testudines</taxon>
        <taxon>Cryptodira</taxon>
        <taxon>Durocryptodira</taxon>
        <taxon>Testudinoidea</taxon>
        <taxon>Geoemydidae</taxon>
        <taxon>Geoemydinae</taxon>
        <taxon>Mauremys</taxon>
    </lineage>
</organism>
<evidence type="ECO:0000313" key="1">
    <source>
        <dbReference type="EMBL" id="KAH1182793.1"/>
    </source>
</evidence>
<gene>
    <name evidence="1" type="ORF">KIL84_004285</name>
</gene>
<dbReference type="Proteomes" id="UP000827986">
    <property type="component" value="Unassembled WGS sequence"/>
</dbReference>
<dbReference type="AlphaFoldDB" id="A0A9D3XMS1"/>
<protein>
    <submittedName>
        <fullName evidence="1">Uncharacterized protein</fullName>
    </submittedName>
</protein>
<evidence type="ECO:0000313" key="2">
    <source>
        <dbReference type="Proteomes" id="UP000827986"/>
    </source>
</evidence>
<accession>A0A9D3XMS1</accession>
<proteinExistence type="predicted"/>
<comment type="caution">
    <text evidence="1">The sequence shown here is derived from an EMBL/GenBank/DDBJ whole genome shotgun (WGS) entry which is preliminary data.</text>
</comment>
<name>A0A9D3XMS1_9SAUR</name>
<keyword evidence="2" id="KW-1185">Reference proteome</keyword>
<reference evidence="1" key="1">
    <citation type="submission" date="2021-09" db="EMBL/GenBank/DDBJ databases">
        <title>The genome of Mauremys mutica provides insights into the evolution of semi-aquatic lifestyle.</title>
        <authorList>
            <person name="Gong S."/>
            <person name="Gao Y."/>
        </authorList>
    </citation>
    <scope>NUCLEOTIDE SEQUENCE</scope>
    <source>
        <strain evidence="1">MM-2020</strain>
        <tissue evidence="1">Muscle</tissue>
    </source>
</reference>
<sequence>MEASYTRKNTASNPFISNLIRIIGKPSLTFDVGRTLAFHLDRTGAFRKSLGLFLSIANRPKGTAFSAQRLSKWVESGSSKVLKRGST</sequence>